<dbReference type="CDD" id="cd05398">
    <property type="entry name" value="NT_ClassII-CCAase"/>
    <property type="match status" value="1"/>
</dbReference>
<feature type="domain" description="tRNA nucleotidyltransferase/poly(A) polymerase RNA and SrmB- binding" evidence="11">
    <location>
        <begin position="201"/>
        <end position="254"/>
    </location>
</feature>
<dbReference type="GO" id="GO:0000049">
    <property type="term" value="F:tRNA binding"/>
    <property type="evidence" value="ECO:0007669"/>
    <property type="project" value="TreeGrafter"/>
</dbReference>
<dbReference type="PANTHER" id="PTHR46173">
    <property type="entry name" value="CCA TRNA NUCLEOTIDYLTRANSFERASE 1, MITOCHONDRIAL"/>
    <property type="match status" value="1"/>
</dbReference>
<dbReference type="GO" id="GO:0016779">
    <property type="term" value="F:nucleotidyltransferase activity"/>
    <property type="evidence" value="ECO:0007669"/>
    <property type="project" value="UniProtKB-KW"/>
</dbReference>
<dbReference type="AlphaFoldDB" id="A9H3C1"/>
<comment type="similarity">
    <text evidence="8">Belongs to the tRNA nucleotidyltransferase/poly(A) polymerase family.</text>
</comment>
<evidence type="ECO:0000256" key="3">
    <source>
        <dbReference type="ARBA" id="ARBA00022694"/>
    </source>
</evidence>
<evidence type="ECO:0000259" key="11">
    <source>
        <dbReference type="Pfam" id="PF12627"/>
    </source>
</evidence>
<protein>
    <submittedName>
        <fullName evidence="12">Putative tRNA nucleotidyltransferase</fullName>
    </submittedName>
</protein>
<evidence type="ECO:0000256" key="1">
    <source>
        <dbReference type="ARBA" id="ARBA00001946"/>
    </source>
</evidence>
<evidence type="ECO:0000313" key="12">
    <source>
        <dbReference type="EMBL" id="CAP57298.1"/>
    </source>
</evidence>
<dbReference type="EMBL" id="AM889285">
    <property type="protein sequence ID" value="CAP57298.1"/>
    <property type="molecule type" value="Genomic_DNA"/>
</dbReference>
<name>A9H3C1_GLUDA</name>
<dbReference type="GO" id="GO:0000166">
    <property type="term" value="F:nucleotide binding"/>
    <property type="evidence" value="ECO:0007669"/>
    <property type="project" value="UniProtKB-KW"/>
</dbReference>
<dbReference type="Gene3D" id="3.30.460.10">
    <property type="entry name" value="Beta Polymerase, domain 2"/>
    <property type="match status" value="1"/>
</dbReference>
<dbReference type="GO" id="GO:0008033">
    <property type="term" value="P:tRNA processing"/>
    <property type="evidence" value="ECO:0007669"/>
    <property type="project" value="UniProtKB-KW"/>
</dbReference>
<feature type="region of interest" description="Disordered" evidence="9">
    <location>
        <begin position="308"/>
        <end position="327"/>
    </location>
</feature>
<keyword evidence="4" id="KW-0548">Nucleotidyltransferase</keyword>
<keyword evidence="7" id="KW-0460">Magnesium</keyword>
<dbReference type="Proteomes" id="UP000001176">
    <property type="component" value="Chromosome"/>
</dbReference>
<dbReference type="KEGG" id="gdi:GDI3355"/>
<evidence type="ECO:0000256" key="6">
    <source>
        <dbReference type="ARBA" id="ARBA00022741"/>
    </source>
</evidence>
<keyword evidence="3" id="KW-0819">tRNA processing</keyword>
<keyword evidence="13" id="KW-1185">Reference proteome</keyword>
<dbReference type="Gene3D" id="1.10.3090.10">
    <property type="entry name" value="cca-adding enzyme, domain 2"/>
    <property type="match status" value="1"/>
</dbReference>
<dbReference type="InterPro" id="IPR002646">
    <property type="entry name" value="PolA_pol_head_dom"/>
</dbReference>
<keyword evidence="5" id="KW-0479">Metal-binding</keyword>
<dbReference type="InterPro" id="IPR050264">
    <property type="entry name" value="Bact_CCA-adding_enz_type3_sf"/>
</dbReference>
<dbReference type="GO" id="GO:0046872">
    <property type="term" value="F:metal ion binding"/>
    <property type="evidence" value="ECO:0007669"/>
    <property type="project" value="UniProtKB-KW"/>
</dbReference>
<gene>
    <name evidence="12" type="ordered locus">GDI3355</name>
</gene>
<dbReference type="InterPro" id="IPR043519">
    <property type="entry name" value="NT_sf"/>
</dbReference>
<feature type="domain" description="Poly A polymerase head" evidence="10">
    <location>
        <begin position="44"/>
        <end position="166"/>
    </location>
</feature>
<evidence type="ECO:0000259" key="10">
    <source>
        <dbReference type="Pfam" id="PF01743"/>
    </source>
</evidence>
<keyword evidence="2 8" id="KW-0808">Transferase</keyword>
<dbReference type="PANTHER" id="PTHR46173:SF1">
    <property type="entry name" value="CCA TRNA NUCLEOTIDYLTRANSFERASE 1, MITOCHONDRIAL"/>
    <property type="match status" value="1"/>
</dbReference>
<evidence type="ECO:0000313" key="13">
    <source>
        <dbReference type="Proteomes" id="UP000001176"/>
    </source>
</evidence>
<reference evidence="12 13" key="1">
    <citation type="journal article" date="2009" name="BMC Genomics">
        <title>Complete genome sequence of the sugarcane nitrogen-fixing endophyte Gluconacetobacter diazotrophicus Pal5.</title>
        <authorList>
            <person name="Bertalan M."/>
            <person name="Albano R."/>
            <person name="Padua V."/>
            <person name="Rouws L."/>
            <person name="Rojas C."/>
            <person name="Hemerly A."/>
            <person name="Teixeira K."/>
            <person name="Schwab S."/>
            <person name="Araujo J."/>
            <person name="Oliveira A."/>
            <person name="Franca L."/>
            <person name="Magalhaes V."/>
            <person name="Alqueres S."/>
            <person name="Cardoso A."/>
            <person name="Almeida W."/>
            <person name="Loureiro M.M."/>
            <person name="Nogueira E."/>
            <person name="Cidade D."/>
            <person name="Oliveira D."/>
            <person name="Simao T."/>
            <person name="Macedo J."/>
            <person name="Valadao A."/>
            <person name="Dreschsel M."/>
            <person name="Freitas F."/>
            <person name="Vidal M."/>
            <person name="Guedes H."/>
            <person name="Rodrigues E."/>
            <person name="Meneses C."/>
            <person name="Brioso P."/>
            <person name="Pozzer L."/>
            <person name="Figueiredo D."/>
            <person name="Montano H."/>
            <person name="Junior J."/>
            <person name="Filho G."/>
            <person name="Flores V."/>
            <person name="Ferreira B."/>
            <person name="Branco A."/>
            <person name="Gonzalez P."/>
            <person name="Guillobel H."/>
            <person name="Lemos M."/>
            <person name="Seibel L."/>
            <person name="Macedo J."/>
            <person name="Alves-Ferreira M."/>
            <person name="Sachetto-Martins G."/>
            <person name="Coelho A."/>
            <person name="Santos E."/>
            <person name="Amaral G."/>
            <person name="Neves A."/>
            <person name="Pacheco A.B."/>
            <person name="Carvalho D."/>
            <person name="Lery L."/>
            <person name="Bisch P."/>
            <person name="Rossle S.C."/>
            <person name="Urmenyi T."/>
            <person name="Kruger W.V."/>
            <person name="Martins O."/>
            <person name="Baldani J.I."/>
            <person name="Ferreira P.C."/>
        </authorList>
    </citation>
    <scope>NUCLEOTIDE SEQUENCE [LARGE SCALE GENOMIC DNA]</scope>
    <source>
        <strain evidence="13">ATCC 49037 / DSM 5601 / CCUG 37298 / CIP 103539 / LMG 7603 / PAl5</strain>
    </source>
</reference>
<evidence type="ECO:0000256" key="4">
    <source>
        <dbReference type="ARBA" id="ARBA00022695"/>
    </source>
</evidence>
<dbReference type="SUPFAM" id="SSF81301">
    <property type="entry name" value="Nucleotidyltransferase"/>
    <property type="match status" value="1"/>
</dbReference>
<dbReference type="InterPro" id="IPR032828">
    <property type="entry name" value="PolyA_RNA-bd"/>
</dbReference>
<dbReference type="Pfam" id="PF12627">
    <property type="entry name" value="PolyA_pol_RNAbd"/>
    <property type="match status" value="1"/>
</dbReference>
<keyword evidence="6" id="KW-0547">Nucleotide-binding</keyword>
<evidence type="ECO:0000256" key="9">
    <source>
        <dbReference type="SAM" id="MobiDB-lite"/>
    </source>
</evidence>
<organism evidence="12 13">
    <name type="scientific">Gluconacetobacter diazotrophicus (strain ATCC 49037 / DSM 5601 / CCUG 37298 / CIP 103539 / LMG 7603 / PAl5)</name>
    <dbReference type="NCBI Taxonomy" id="272568"/>
    <lineage>
        <taxon>Bacteria</taxon>
        <taxon>Pseudomonadati</taxon>
        <taxon>Pseudomonadota</taxon>
        <taxon>Alphaproteobacteria</taxon>
        <taxon>Acetobacterales</taxon>
        <taxon>Acetobacteraceae</taxon>
        <taxon>Gluconacetobacter</taxon>
    </lineage>
</organism>
<proteinExistence type="inferred from homology"/>
<evidence type="ECO:0000256" key="7">
    <source>
        <dbReference type="ARBA" id="ARBA00022842"/>
    </source>
</evidence>
<evidence type="ECO:0000256" key="5">
    <source>
        <dbReference type="ARBA" id="ARBA00022723"/>
    </source>
</evidence>
<comment type="cofactor">
    <cofactor evidence="1">
        <name>Mg(2+)</name>
        <dbReference type="ChEBI" id="CHEBI:18420"/>
    </cofactor>
</comment>
<evidence type="ECO:0000256" key="8">
    <source>
        <dbReference type="RuleBase" id="RU003953"/>
    </source>
</evidence>
<dbReference type="Pfam" id="PF01743">
    <property type="entry name" value="PolyA_pol"/>
    <property type="match status" value="1"/>
</dbReference>
<sequence length="427" mass="45226">MPRDRPGMTYGCAVAADDLPCRLATVLPDGRAGLDRLWAVLPRARLVGGVVRDLLAGRPVSDLDLATPEPPDQVLAALEAAGIKVVATGLAHGTVTAVIAGRPYEITTLRRDERTDGRHAVVAWTDDWAEDAARRDFTINAMSCGRDGVVHDAFGGRADLEAGHVRFVGDPATRIREDALRVLRFFRFHARYGQGTPDAAAMAAIADAAAAGALSRLSAERVWSELRRILSGPAVMESLGLMERTGVLARLLPEGYDLPALARLVAAGAPPDAILFLGVLARATPGLLAARLRLSRAEAASLASLGVTADSAAPDPEVPEPGADDDARRRMLANEAAEILVRRSWRVQAERVGAPSAAWDGLRADLLARARPVFPLAGRDVVAAGVAAGPRVGAVLERVRDWWMAGGCRAGRRACMAQLERMVADTA</sequence>
<dbReference type="SUPFAM" id="SSF81891">
    <property type="entry name" value="Poly A polymerase C-terminal region-like"/>
    <property type="match status" value="1"/>
</dbReference>
<accession>A9H3C1</accession>
<evidence type="ECO:0000256" key="2">
    <source>
        <dbReference type="ARBA" id="ARBA00022679"/>
    </source>
</evidence>
<keyword evidence="8" id="KW-0694">RNA-binding</keyword>